<dbReference type="KEGG" id="cfh:C1707_06110"/>
<dbReference type="RefSeq" id="WP_101713126.1">
    <property type="nucleotide sequence ID" value="NZ_CP026100.1"/>
</dbReference>
<sequence length="223" mass="22513">MTLRLALLAAPLALLAACGPAEKSSAPASAKPEAAQQAAPEAAKPADGSAVIKIAPYVGGPLQVGVAGVGPITAATAFDQPTIQALFPKAAVKSAFIHVGDGPPGPIITVEQDNVPLLEIGKGADGGIAEIRLAAGDVRGPKGESLLAKWAALGFTRDQCRAGEGRTVNQTVCVRPEAPTVAYVFGVPGWTKGGVPDEATLKAKAQLNEFVWRPAETAQVGAA</sequence>
<dbReference type="EMBL" id="CP026100">
    <property type="protein sequence ID" value="AYV45860.1"/>
    <property type="molecule type" value="Genomic_DNA"/>
</dbReference>
<dbReference type="Proteomes" id="UP000234483">
    <property type="component" value="Unassembled WGS sequence"/>
</dbReference>
<gene>
    <name evidence="2" type="ORF">C1707_06110</name>
    <name evidence="3" type="ORF">CFHF_11370</name>
</gene>
<dbReference type="EMBL" id="PJRQ01000022">
    <property type="protein sequence ID" value="PLR15694.1"/>
    <property type="molecule type" value="Genomic_DNA"/>
</dbReference>
<reference evidence="2 5" key="2">
    <citation type="submission" date="2018-01" db="EMBL/GenBank/DDBJ databases">
        <title>Complete genome sequence of Caulobacter flavus RHGG3.</title>
        <authorList>
            <person name="Yang E."/>
        </authorList>
    </citation>
    <scope>NUCLEOTIDE SEQUENCE [LARGE SCALE GENOMIC DNA]</scope>
    <source>
        <strain evidence="2 5">RHGG3</strain>
    </source>
</reference>
<dbReference type="InterPro" id="IPR010938">
    <property type="entry name" value="DUF1131"/>
</dbReference>
<dbReference type="PROSITE" id="PS51257">
    <property type="entry name" value="PROKAR_LIPOPROTEIN"/>
    <property type="match status" value="1"/>
</dbReference>
<name>A0A2N5CTQ0_9CAUL</name>
<feature type="chain" id="PRO_5044577930" evidence="1">
    <location>
        <begin position="17"/>
        <end position="223"/>
    </location>
</feature>
<dbReference type="Proteomes" id="UP000281192">
    <property type="component" value="Chromosome"/>
</dbReference>
<dbReference type="AlphaFoldDB" id="A0A2N5CTQ0"/>
<evidence type="ECO:0000313" key="5">
    <source>
        <dbReference type="Proteomes" id="UP000281192"/>
    </source>
</evidence>
<evidence type="ECO:0000256" key="1">
    <source>
        <dbReference type="SAM" id="SignalP"/>
    </source>
</evidence>
<dbReference type="InterPro" id="IPR038714">
    <property type="entry name" value="YfeY-like_sf"/>
</dbReference>
<evidence type="ECO:0000313" key="2">
    <source>
        <dbReference type="EMBL" id="AYV45860.1"/>
    </source>
</evidence>
<protein>
    <submittedName>
        <fullName evidence="3">DUF1131 domain-containing protein</fullName>
    </submittedName>
</protein>
<evidence type="ECO:0000313" key="3">
    <source>
        <dbReference type="EMBL" id="PLR15694.1"/>
    </source>
</evidence>
<evidence type="ECO:0000313" key="4">
    <source>
        <dbReference type="Proteomes" id="UP000234483"/>
    </source>
</evidence>
<feature type="signal peptide" evidence="1">
    <location>
        <begin position="1"/>
        <end position="16"/>
    </location>
</feature>
<keyword evidence="5" id="KW-1185">Reference proteome</keyword>
<dbReference type="OrthoDB" id="7186070at2"/>
<keyword evidence="1" id="KW-0732">Signal</keyword>
<dbReference type="Gene3D" id="2.60.460.10">
    <property type="entry name" value="protein yfey like domain"/>
    <property type="match status" value="1"/>
</dbReference>
<accession>A0A2N5CTQ0</accession>
<organism evidence="3 4">
    <name type="scientific">Caulobacter flavus</name>
    <dbReference type="NCBI Taxonomy" id="1679497"/>
    <lineage>
        <taxon>Bacteria</taxon>
        <taxon>Pseudomonadati</taxon>
        <taxon>Pseudomonadota</taxon>
        <taxon>Alphaproteobacteria</taxon>
        <taxon>Caulobacterales</taxon>
        <taxon>Caulobacteraceae</taxon>
        <taxon>Caulobacter</taxon>
    </lineage>
</organism>
<dbReference type="Pfam" id="PF06572">
    <property type="entry name" value="DUF1131"/>
    <property type="match status" value="1"/>
</dbReference>
<reference evidence="3 4" key="1">
    <citation type="submission" date="2017-12" db="EMBL/GenBank/DDBJ databases">
        <title>The genome sequence of Caulobacter flavus CGMCC1 15093.</title>
        <authorList>
            <person name="Gao J."/>
            <person name="Mao X."/>
            <person name="Sun J."/>
        </authorList>
    </citation>
    <scope>NUCLEOTIDE SEQUENCE [LARGE SCALE GENOMIC DNA]</scope>
    <source>
        <strain evidence="3 4">CGMCC1 15093</strain>
    </source>
</reference>
<proteinExistence type="predicted"/>